<sequence>MSQRSKRRVIHTDQALGRLKEGRAGAIQVSTEAKIGSPEYRAAQDVLDAIDALAEKLTGNREHFVKPLARAGIWAGPSR</sequence>
<dbReference type="EMBL" id="CXST01000002">
    <property type="protein sequence ID" value="CTQ45697.1"/>
    <property type="molecule type" value="Genomic_DNA"/>
</dbReference>
<proteinExistence type="predicted"/>
<keyword evidence="2" id="KW-1185">Reference proteome</keyword>
<gene>
    <name evidence="1" type="ORF">LAL4801_04152</name>
</gene>
<evidence type="ECO:0000313" key="2">
    <source>
        <dbReference type="Proteomes" id="UP000048926"/>
    </source>
</evidence>
<protein>
    <submittedName>
        <fullName evidence="1">Uncharacterized protein</fullName>
    </submittedName>
</protein>
<organism evidence="1 2">
    <name type="scientific">Roseibium aggregatum</name>
    <dbReference type="NCBI Taxonomy" id="187304"/>
    <lineage>
        <taxon>Bacteria</taxon>
        <taxon>Pseudomonadati</taxon>
        <taxon>Pseudomonadota</taxon>
        <taxon>Alphaproteobacteria</taxon>
        <taxon>Hyphomicrobiales</taxon>
        <taxon>Stappiaceae</taxon>
        <taxon>Roseibium</taxon>
    </lineage>
</organism>
<dbReference type="AlphaFoldDB" id="A0A0M6Y8V1"/>
<dbReference type="Proteomes" id="UP000048926">
    <property type="component" value="Unassembled WGS sequence"/>
</dbReference>
<name>A0A0M6Y8V1_9HYPH</name>
<evidence type="ECO:0000313" key="1">
    <source>
        <dbReference type="EMBL" id="CTQ45697.1"/>
    </source>
</evidence>
<accession>A0A0M6Y8V1</accession>
<reference evidence="2" key="1">
    <citation type="submission" date="2015-07" db="EMBL/GenBank/DDBJ databases">
        <authorList>
            <person name="Rodrigo-Torres Lidia"/>
            <person name="Arahal R.David."/>
        </authorList>
    </citation>
    <scope>NUCLEOTIDE SEQUENCE [LARGE SCALE GENOMIC DNA]</scope>
    <source>
        <strain evidence="2">CECT 4801</strain>
    </source>
</reference>